<reference evidence="4" key="1">
    <citation type="submission" date="2017-02" db="UniProtKB">
        <authorList>
            <consortium name="WormBaseParasite"/>
        </authorList>
    </citation>
    <scope>IDENTIFICATION</scope>
</reference>
<evidence type="ECO:0000313" key="2">
    <source>
        <dbReference type="EMBL" id="VDL57333.1"/>
    </source>
</evidence>
<evidence type="ECO:0000256" key="1">
    <source>
        <dbReference type="SAM" id="MobiDB-lite"/>
    </source>
</evidence>
<dbReference type="WBParaSite" id="HDID_0000501701-mRNA-1">
    <property type="protein sequence ID" value="HDID_0000501701-mRNA-1"/>
    <property type="gene ID" value="HDID_0000501701"/>
</dbReference>
<evidence type="ECO:0000313" key="4">
    <source>
        <dbReference type="WBParaSite" id="HDID_0000501701-mRNA-1"/>
    </source>
</evidence>
<dbReference type="Proteomes" id="UP000274504">
    <property type="component" value="Unassembled WGS sequence"/>
</dbReference>
<sequence length="45" mass="5402">MKRPTEGGFLEMVSKRTTSARKTRERRTENRMLKRTQFCAMASWH</sequence>
<dbReference type="AlphaFoldDB" id="A0A0R3SJA2"/>
<reference evidence="2 3" key="2">
    <citation type="submission" date="2018-11" db="EMBL/GenBank/DDBJ databases">
        <authorList>
            <consortium name="Pathogen Informatics"/>
        </authorList>
    </citation>
    <scope>NUCLEOTIDE SEQUENCE [LARGE SCALE GENOMIC DNA]</scope>
</reference>
<proteinExistence type="predicted"/>
<protein>
    <submittedName>
        <fullName evidence="4">BZIP domain-containing protein</fullName>
    </submittedName>
</protein>
<gene>
    <name evidence="2" type="ORF">HDID_LOCUS5015</name>
</gene>
<accession>A0A0R3SJA2</accession>
<name>A0A0R3SJA2_HYMDI</name>
<evidence type="ECO:0000313" key="3">
    <source>
        <dbReference type="Proteomes" id="UP000274504"/>
    </source>
</evidence>
<organism evidence="4">
    <name type="scientific">Hymenolepis diminuta</name>
    <name type="common">Rat tapeworm</name>
    <dbReference type="NCBI Taxonomy" id="6216"/>
    <lineage>
        <taxon>Eukaryota</taxon>
        <taxon>Metazoa</taxon>
        <taxon>Spiralia</taxon>
        <taxon>Lophotrochozoa</taxon>
        <taxon>Platyhelminthes</taxon>
        <taxon>Cestoda</taxon>
        <taxon>Eucestoda</taxon>
        <taxon>Cyclophyllidea</taxon>
        <taxon>Hymenolepididae</taxon>
        <taxon>Hymenolepis</taxon>
    </lineage>
</organism>
<feature type="region of interest" description="Disordered" evidence="1">
    <location>
        <begin position="1"/>
        <end position="29"/>
    </location>
</feature>
<dbReference type="EMBL" id="UYSG01002238">
    <property type="protein sequence ID" value="VDL57333.1"/>
    <property type="molecule type" value="Genomic_DNA"/>
</dbReference>